<dbReference type="InterPro" id="IPR001173">
    <property type="entry name" value="Glyco_trans_2-like"/>
</dbReference>
<feature type="transmembrane region" description="Helical" evidence="7">
    <location>
        <begin position="465"/>
        <end position="487"/>
    </location>
</feature>
<evidence type="ECO:0000259" key="8">
    <source>
        <dbReference type="Pfam" id="PF00535"/>
    </source>
</evidence>
<name>A0A1F4ZR86_9BACT</name>
<dbReference type="AlphaFoldDB" id="A0A1F4ZR86"/>
<evidence type="ECO:0000256" key="1">
    <source>
        <dbReference type="ARBA" id="ARBA00004236"/>
    </source>
</evidence>
<evidence type="ECO:0000256" key="6">
    <source>
        <dbReference type="ARBA" id="ARBA00023136"/>
    </source>
</evidence>
<dbReference type="GO" id="GO:0050501">
    <property type="term" value="F:hyaluronan synthase activity"/>
    <property type="evidence" value="ECO:0007669"/>
    <property type="project" value="TreeGrafter"/>
</dbReference>
<keyword evidence="7" id="KW-1133">Transmembrane helix</keyword>
<keyword evidence="6 7" id="KW-0472">Membrane</keyword>
<dbReference type="PANTHER" id="PTHR22913:SF12">
    <property type="entry name" value="MANNURONAN SYNTHASE"/>
    <property type="match status" value="1"/>
</dbReference>
<feature type="transmembrane region" description="Helical" evidence="7">
    <location>
        <begin position="403"/>
        <end position="421"/>
    </location>
</feature>
<comment type="caution">
    <text evidence="9">The sequence shown here is derived from an EMBL/GenBank/DDBJ whole genome shotgun (WGS) entry which is preliminary data.</text>
</comment>
<organism evidence="9 10">
    <name type="scientific">Candidatus Amesbacteria bacterium RIFOXYB1_FULL_44_23</name>
    <dbReference type="NCBI Taxonomy" id="1797263"/>
    <lineage>
        <taxon>Bacteria</taxon>
        <taxon>Candidatus Amesiibacteriota</taxon>
    </lineage>
</organism>
<comment type="subcellular location">
    <subcellularLocation>
        <location evidence="1">Cell membrane</location>
    </subcellularLocation>
</comment>
<dbReference type="GO" id="GO:0030213">
    <property type="term" value="P:hyaluronan biosynthetic process"/>
    <property type="evidence" value="ECO:0007669"/>
    <property type="project" value="TreeGrafter"/>
</dbReference>
<dbReference type="CDD" id="cd06423">
    <property type="entry name" value="CESA_like"/>
    <property type="match status" value="1"/>
</dbReference>
<comment type="similarity">
    <text evidence="2">Belongs to the NodC/HAS family.</text>
</comment>
<evidence type="ECO:0000313" key="10">
    <source>
        <dbReference type="Proteomes" id="UP000176424"/>
    </source>
</evidence>
<protein>
    <recommendedName>
        <fullName evidence="8">Glycosyltransferase 2-like domain-containing protein</fullName>
    </recommendedName>
</protein>
<sequence>MNFFSKLKQSASAIGLGYLDLPVATKDPKPGFKIIKIGTKAEANPFLIPKSLRHRLVELFILMAILMVLLGKLILRDDSGTLFLASYGIVVSAVMWMTFVVSFLIYKDPYRLALHKEKKHKLDKKYLVSCMVAVKNEQDHISECVESMLNQTYPDIEVIVVNDASTDKTLTVLKKYEKSKKIKLINLKINVGKKRALAKAMAIAKGQIFAHTDSDSTWAPDVIEKITKVFEYFPDVGAVSGHGRASNRDQNLLTKVQDSWMEGQFSIRKAFESVFGAVTCVSGPLAVFRKEAIFNFIPAWENDSFLGQEFKFATDRTMTGFVLGSKAMGSQLKNRYRNSPFVKKHDYPNKDWRVVYCKSAKSWTIVPDTFRRLIKQQVRWKKSFIRNIFFTGLFYWQKPLPTATVYYLHVLFVLMGPYISFRHLIYLPIRGDVSSAFLYLAGITFVGLMFGFAYKLEDKDSHYWIYRPLMSLFSTLIISWLIFYSALTIKKMTWSRG</sequence>
<keyword evidence="7" id="KW-0812">Transmembrane</keyword>
<evidence type="ECO:0000256" key="5">
    <source>
        <dbReference type="ARBA" id="ARBA00022679"/>
    </source>
</evidence>
<dbReference type="Proteomes" id="UP000176424">
    <property type="component" value="Unassembled WGS sequence"/>
</dbReference>
<feature type="transmembrane region" description="Helical" evidence="7">
    <location>
        <begin position="433"/>
        <end position="453"/>
    </location>
</feature>
<feature type="transmembrane region" description="Helical" evidence="7">
    <location>
        <begin position="56"/>
        <end position="75"/>
    </location>
</feature>
<dbReference type="SUPFAM" id="SSF53448">
    <property type="entry name" value="Nucleotide-diphospho-sugar transferases"/>
    <property type="match status" value="1"/>
</dbReference>
<dbReference type="Pfam" id="PF00535">
    <property type="entry name" value="Glycos_transf_2"/>
    <property type="match status" value="1"/>
</dbReference>
<dbReference type="STRING" id="1797263.A2397_05745"/>
<evidence type="ECO:0000256" key="7">
    <source>
        <dbReference type="SAM" id="Phobius"/>
    </source>
</evidence>
<dbReference type="InterPro" id="IPR029044">
    <property type="entry name" value="Nucleotide-diphossugar_trans"/>
</dbReference>
<proteinExistence type="inferred from homology"/>
<accession>A0A1F4ZR86</accession>
<keyword evidence="3" id="KW-1003">Cell membrane</keyword>
<dbReference type="GO" id="GO:0005886">
    <property type="term" value="C:plasma membrane"/>
    <property type="evidence" value="ECO:0007669"/>
    <property type="project" value="UniProtKB-SubCell"/>
</dbReference>
<evidence type="ECO:0000256" key="3">
    <source>
        <dbReference type="ARBA" id="ARBA00022475"/>
    </source>
</evidence>
<dbReference type="Gene3D" id="3.90.550.10">
    <property type="entry name" value="Spore Coat Polysaccharide Biosynthesis Protein SpsA, Chain A"/>
    <property type="match status" value="1"/>
</dbReference>
<feature type="transmembrane region" description="Helical" evidence="7">
    <location>
        <begin position="81"/>
        <end position="106"/>
    </location>
</feature>
<keyword evidence="4" id="KW-0328">Glycosyltransferase</keyword>
<dbReference type="GO" id="GO:0085029">
    <property type="term" value="P:extracellular matrix assembly"/>
    <property type="evidence" value="ECO:0007669"/>
    <property type="project" value="TreeGrafter"/>
</dbReference>
<gene>
    <name evidence="9" type="ORF">A2397_05745</name>
</gene>
<dbReference type="EMBL" id="MEXR01000043">
    <property type="protein sequence ID" value="OGD08969.1"/>
    <property type="molecule type" value="Genomic_DNA"/>
</dbReference>
<evidence type="ECO:0000313" key="9">
    <source>
        <dbReference type="EMBL" id="OGD08969.1"/>
    </source>
</evidence>
<keyword evidence="5" id="KW-0808">Transferase</keyword>
<dbReference type="PANTHER" id="PTHR22913">
    <property type="entry name" value="HYALURONAN SYNTHASE"/>
    <property type="match status" value="1"/>
</dbReference>
<evidence type="ECO:0000256" key="2">
    <source>
        <dbReference type="ARBA" id="ARBA00006782"/>
    </source>
</evidence>
<evidence type="ECO:0000256" key="4">
    <source>
        <dbReference type="ARBA" id="ARBA00022676"/>
    </source>
</evidence>
<feature type="domain" description="Glycosyltransferase 2-like" evidence="8">
    <location>
        <begin position="129"/>
        <end position="293"/>
    </location>
</feature>
<reference evidence="9 10" key="1">
    <citation type="journal article" date="2016" name="Nat. Commun.">
        <title>Thousands of microbial genomes shed light on interconnected biogeochemical processes in an aquifer system.</title>
        <authorList>
            <person name="Anantharaman K."/>
            <person name="Brown C.T."/>
            <person name="Hug L.A."/>
            <person name="Sharon I."/>
            <person name="Castelle C.J."/>
            <person name="Probst A.J."/>
            <person name="Thomas B.C."/>
            <person name="Singh A."/>
            <person name="Wilkins M.J."/>
            <person name="Karaoz U."/>
            <person name="Brodie E.L."/>
            <person name="Williams K.H."/>
            <person name="Hubbard S.S."/>
            <person name="Banfield J.F."/>
        </authorList>
    </citation>
    <scope>NUCLEOTIDE SEQUENCE [LARGE SCALE GENOMIC DNA]</scope>
</reference>